<keyword evidence="3 7" id="KW-0489">Methyltransferase</keyword>
<dbReference type="PANTHER" id="PTHR30481">
    <property type="entry name" value="DNA ADENINE METHYLASE"/>
    <property type="match status" value="1"/>
</dbReference>
<sequence length="286" mass="34047">MNPIIKYRGGKSKEIPYFVKNMPNKYARYIEPFFGGGALYFYLQPRKAIINDINTKLYCFYKELQENSTLARAQLMELQGIYEKNQQKYEALKNANYNKRIENANEALYYHLRDAFNGKKSLHYLESVLYYFINKTAYSGMIRYNLSGEYNVPFGRYKHFNTKLITDEHYKLLQSAEIYNEDYAQIFKMANERDFVFLDPPYDCIFSDYGNKDYKNGFGEAEHRRLASDFKNISSQTMLVIGKTPLTMELYRKYIIEEYDKNYSVNIKNRFKSAAKHLIITNYRKD</sequence>
<evidence type="ECO:0000256" key="1">
    <source>
        <dbReference type="ARBA" id="ARBA00006594"/>
    </source>
</evidence>
<evidence type="ECO:0000256" key="4">
    <source>
        <dbReference type="ARBA" id="ARBA00022679"/>
    </source>
</evidence>
<dbReference type="GO" id="GO:0043565">
    <property type="term" value="F:sequence-specific DNA binding"/>
    <property type="evidence" value="ECO:0007669"/>
    <property type="project" value="TreeGrafter"/>
</dbReference>
<dbReference type="GO" id="GO:0006298">
    <property type="term" value="P:mismatch repair"/>
    <property type="evidence" value="ECO:0007669"/>
    <property type="project" value="TreeGrafter"/>
</dbReference>
<organism evidence="7 8">
    <name type="scientific">Helicobacter ganmani</name>
    <dbReference type="NCBI Taxonomy" id="60246"/>
    <lineage>
        <taxon>Bacteria</taxon>
        <taxon>Pseudomonadati</taxon>
        <taxon>Campylobacterota</taxon>
        <taxon>Epsilonproteobacteria</taxon>
        <taxon>Campylobacterales</taxon>
        <taxon>Helicobacteraceae</taxon>
        <taxon>Helicobacter</taxon>
    </lineage>
</organism>
<dbReference type="InterPro" id="IPR012263">
    <property type="entry name" value="M_m6A_EcoRV"/>
</dbReference>
<reference evidence="7 8" key="1">
    <citation type="submission" date="2018-04" db="EMBL/GenBank/DDBJ databases">
        <title>Novel Campyloabacter and Helicobacter Species and Strains.</title>
        <authorList>
            <person name="Mannion A.J."/>
            <person name="Shen Z."/>
            <person name="Fox J.G."/>
        </authorList>
    </citation>
    <scope>NUCLEOTIDE SEQUENCE [LARGE SCALE GENOMIC DNA]</scope>
    <source>
        <strain evidence="7 8">MIT 99-5101</strain>
    </source>
</reference>
<dbReference type="PIRSF" id="PIRSF000398">
    <property type="entry name" value="M_m6A_EcoRV"/>
    <property type="match status" value="1"/>
</dbReference>
<dbReference type="PRINTS" id="PR00505">
    <property type="entry name" value="D12N6MTFRASE"/>
</dbReference>
<protein>
    <recommendedName>
        <fullName evidence="2">site-specific DNA-methyltransferase (adenine-specific)</fullName>
        <ecNumber evidence="2">2.1.1.72</ecNumber>
    </recommendedName>
</protein>
<comment type="caution">
    <text evidence="7">The sequence shown here is derived from an EMBL/GenBank/DDBJ whole genome shotgun (WGS) entry which is preliminary data.</text>
</comment>
<keyword evidence="5" id="KW-0949">S-adenosyl-L-methionine</keyword>
<dbReference type="GO" id="GO:1904047">
    <property type="term" value="F:S-adenosyl-L-methionine binding"/>
    <property type="evidence" value="ECO:0007669"/>
    <property type="project" value="TreeGrafter"/>
</dbReference>
<evidence type="ECO:0000313" key="8">
    <source>
        <dbReference type="Proteomes" id="UP000256650"/>
    </source>
</evidence>
<evidence type="ECO:0000256" key="3">
    <source>
        <dbReference type="ARBA" id="ARBA00022603"/>
    </source>
</evidence>
<evidence type="ECO:0000256" key="2">
    <source>
        <dbReference type="ARBA" id="ARBA00011900"/>
    </source>
</evidence>
<dbReference type="Proteomes" id="UP000256650">
    <property type="component" value="Unassembled WGS sequence"/>
</dbReference>
<dbReference type="SUPFAM" id="SSF53335">
    <property type="entry name" value="S-adenosyl-L-methionine-dependent methyltransferases"/>
    <property type="match status" value="1"/>
</dbReference>
<evidence type="ECO:0000256" key="5">
    <source>
        <dbReference type="ARBA" id="ARBA00022691"/>
    </source>
</evidence>
<dbReference type="GO" id="GO:0032259">
    <property type="term" value="P:methylation"/>
    <property type="evidence" value="ECO:0007669"/>
    <property type="project" value="UniProtKB-KW"/>
</dbReference>
<dbReference type="InterPro" id="IPR012327">
    <property type="entry name" value="MeTrfase_D12"/>
</dbReference>
<dbReference type="Pfam" id="PF02086">
    <property type="entry name" value="MethyltransfD12"/>
    <property type="match status" value="1"/>
</dbReference>
<comment type="similarity">
    <text evidence="1">Belongs to the N(4)/N(6)-methyltransferase family.</text>
</comment>
<comment type="catalytic activity">
    <reaction evidence="6">
        <text>a 2'-deoxyadenosine in DNA + S-adenosyl-L-methionine = an N(6)-methyl-2'-deoxyadenosine in DNA + S-adenosyl-L-homocysteine + H(+)</text>
        <dbReference type="Rhea" id="RHEA:15197"/>
        <dbReference type="Rhea" id="RHEA-COMP:12418"/>
        <dbReference type="Rhea" id="RHEA-COMP:12419"/>
        <dbReference type="ChEBI" id="CHEBI:15378"/>
        <dbReference type="ChEBI" id="CHEBI:57856"/>
        <dbReference type="ChEBI" id="CHEBI:59789"/>
        <dbReference type="ChEBI" id="CHEBI:90615"/>
        <dbReference type="ChEBI" id="CHEBI:90616"/>
        <dbReference type="EC" id="2.1.1.72"/>
    </reaction>
</comment>
<dbReference type="InterPro" id="IPR023095">
    <property type="entry name" value="Ade_MeTrfase_dom_2"/>
</dbReference>
<dbReference type="Gene3D" id="3.40.50.150">
    <property type="entry name" value="Vaccinia Virus protein VP39"/>
    <property type="match status" value="1"/>
</dbReference>
<dbReference type="EMBL" id="NXLS01000002">
    <property type="protein sequence ID" value="RDU63877.1"/>
    <property type="molecule type" value="Genomic_DNA"/>
</dbReference>
<dbReference type="OrthoDB" id="9805629at2"/>
<dbReference type="GO" id="GO:0009007">
    <property type="term" value="F:site-specific DNA-methyltransferase (adenine-specific) activity"/>
    <property type="evidence" value="ECO:0007669"/>
    <property type="project" value="UniProtKB-EC"/>
</dbReference>
<keyword evidence="4 7" id="KW-0808">Transferase</keyword>
<keyword evidence="8" id="KW-1185">Reference proteome</keyword>
<dbReference type="NCBIfam" id="TIGR00571">
    <property type="entry name" value="dam"/>
    <property type="match status" value="1"/>
</dbReference>
<dbReference type="PANTHER" id="PTHR30481:SF3">
    <property type="entry name" value="DNA ADENINE METHYLASE"/>
    <property type="match status" value="1"/>
</dbReference>
<proteinExistence type="inferred from homology"/>
<accession>A0A3D8IF76</accession>
<dbReference type="Gene3D" id="1.10.1020.10">
    <property type="entry name" value="Adenine-specific Methyltransferase, Domain 2"/>
    <property type="match status" value="1"/>
</dbReference>
<dbReference type="InterPro" id="IPR029063">
    <property type="entry name" value="SAM-dependent_MTases_sf"/>
</dbReference>
<name>A0A3D8IF76_9HELI</name>
<evidence type="ECO:0000256" key="6">
    <source>
        <dbReference type="ARBA" id="ARBA00047942"/>
    </source>
</evidence>
<dbReference type="GO" id="GO:0009307">
    <property type="term" value="P:DNA restriction-modification system"/>
    <property type="evidence" value="ECO:0007669"/>
    <property type="project" value="InterPro"/>
</dbReference>
<gene>
    <name evidence="7" type="ORF">CQA43_03420</name>
</gene>
<dbReference type="AlphaFoldDB" id="A0A3D8IF76"/>
<dbReference type="RefSeq" id="WP_115551201.1">
    <property type="nucleotide sequence ID" value="NZ_CAOUPK010000012.1"/>
</dbReference>
<dbReference type="EC" id="2.1.1.72" evidence="2"/>
<dbReference type="GeneID" id="82535331"/>
<evidence type="ECO:0000313" key="7">
    <source>
        <dbReference type="EMBL" id="RDU63877.1"/>
    </source>
</evidence>